<evidence type="ECO:0000256" key="1">
    <source>
        <dbReference type="ARBA" id="ARBA00004123"/>
    </source>
</evidence>
<comment type="subcellular location">
    <subcellularLocation>
        <location evidence="1">Nucleus</location>
    </subcellularLocation>
</comment>
<evidence type="ECO:0000259" key="5">
    <source>
        <dbReference type="PROSITE" id="PS51294"/>
    </source>
</evidence>
<reference evidence="6" key="1">
    <citation type="journal article" date="2019" name="Sci. Rep.">
        <title>Draft genome of Tanacetum cinerariifolium, the natural source of mosquito coil.</title>
        <authorList>
            <person name="Yamashiro T."/>
            <person name="Shiraishi A."/>
            <person name="Satake H."/>
            <person name="Nakayama K."/>
        </authorList>
    </citation>
    <scope>NUCLEOTIDE SEQUENCE</scope>
</reference>
<evidence type="ECO:0000256" key="2">
    <source>
        <dbReference type="ARBA" id="ARBA00023125"/>
    </source>
</evidence>
<dbReference type="Pfam" id="PF00249">
    <property type="entry name" value="Myb_DNA-binding"/>
    <property type="match status" value="1"/>
</dbReference>
<dbReference type="InterPro" id="IPR015495">
    <property type="entry name" value="Myb_TF_plants"/>
</dbReference>
<dbReference type="FunFam" id="1.10.10.60:FF:000645">
    <property type="entry name" value="Os07g0634900 protein"/>
    <property type="match status" value="1"/>
</dbReference>
<evidence type="ECO:0000259" key="4">
    <source>
        <dbReference type="PROSITE" id="PS50090"/>
    </source>
</evidence>
<dbReference type="GO" id="GO:0003677">
    <property type="term" value="F:DNA binding"/>
    <property type="evidence" value="ECO:0007669"/>
    <property type="project" value="UniProtKB-KW"/>
</dbReference>
<dbReference type="SUPFAM" id="SSF46689">
    <property type="entry name" value="Homeodomain-like"/>
    <property type="match status" value="1"/>
</dbReference>
<feature type="domain" description="Myb-like" evidence="4">
    <location>
        <begin position="1"/>
        <end position="52"/>
    </location>
</feature>
<keyword evidence="3" id="KW-0539">Nucleus</keyword>
<dbReference type="AlphaFoldDB" id="A0A699I5Y0"/>
<organism evidence="6">
    <name type="scientific">Tanacetum cinerariifolium</name>
    <name type="common">Dalmatian daisy</name>
    <name type="synonym">Chrysanthemum cinerariifolium</name>
    <dbReference type="NCBI Taxonomy" id="118510"/>
    <lineage>
        <taxon>Eukaryota</taxon>
        <taxon>Viridiplantae</taxon>
        <taxon>Streptophyta</taxon>
        <taxon>Embryophyta</taxon>
        <taxon>Tracheophyta</taxon>
        <taxon>Spermatophyta</taxon>
        <taxon>Magnoliopsida</taxon>
        <taxon>eudicotyledons</taxon>
        <taxon>Gunneridae</taxon>
        <taxon>Pentapetalae</taxon>
        <taxon>asterids</taxon>
        <taxon>campanulids</taxon>
        <taxon>Asterales</taxon>
        <taxon>Asteraceae</taxon>
        <taxon>Asteroideae</taxon>
        <taxon>Anthemideae</taxon>
        <taxon>Anthemidinae</taxon>
        <taxon>Tanacetum</taxon>
    </lineage>
</organism>
<dbReference type="InterPro" id="IPR009057">
    <property type="entry name" value="Homeodomain-like_sf"/>
</dbReference>
<proteinExistence type="predicted"/>
<dbReference type="PROSITE" id="PS50090">
    <property type="entry name" value="MYB_LIKE"/>
    <property type="match status" value="2"/>
</dbReference>
<dbReference type="SMART" id="SM00717">
    <property type="entry name" value="SANT"/>
    <property type="match status" value="2"/>
</dbReference>
<dbReference type="PANTHER" id="PTHR47994">
    <property type="entry name" value="F14D16.11-RELATED"/>
    <property type="match status" value="1"/>
</dbReference>
<keyword evidence="2" id="KW-0238">DNA-binding</keyword>
<dbReference type="InterPro" id="IPR001005">
    <property type="entry name" value="SANT/Myb"/>
</dbReference>
<feature type="domain" description="HTH myb-type" evidence="5">
    <location>
        <begin position="54"/>
        <end position="108"/>
    </location>
</feature>
<dbReference type="InterPro" id="IPR017930">
    <property type="entry name" value="Myb_dom"/>
</dbReference>
<dbReference type="EMBL" id="BKCJ010228224">
    <property type="protein sequence ID" value="GEY97683.1"/>
    <property type="molecule type" value="Genomic_DNA"/>
</dbReference>
<dbReference type="PANTHER" id="PTHR47994:SF10">
    <property type="entry name" value="SANT_MYB DOMAIN, HOMEODOMAIN-LIKE PROTEIN-RELATED"/>
    <property type="match status" value="1"/>
</dbReference>
<dbReference type="Gene3D" id="1.10.10.60">
    <property type="entry name" value="Homeodomain-like"/>
    <property type="match status" value="1"/>
</dbReference>
<accession>A0A699I5Y0</accession>
<feature type="domain" description="Myb-like" evidence="4">
    <location>
        <begin position="54"/>
        <end position="104"/>
    </location>
</feature>
<dbReference type="GO" id="GO:0005634">
    <property type="term" value="C:nucleus"/>
    <property type="evidence" value="ECO:0007669"/>
    <property type="project" value="UniProtKB-SubCell"/>
</dbReference>
<dbReference type="PROSITE" id="PS51294">
    <property type="entry name" value="HTH_MYB"/>
    <property type="match status" value="1"/>
</dbReference>
<comment type="caution">
    <text evidence="6">The sequence shown here is derived from an EMBL/GenBank/DDBJ whole genome shotgun (WGS) entry which is preliminary data.</text>
</comment>
<evidence type="ECO:0000313" key="6">
    <source>
        <dbReference type="EMBL" id="GEY97683.1"/>
    </source>
</evidence>
<evidence type="ECO:0000256" key="3">
    <source>
        <dbReference type="ARBA" id="ARBA00023242"/>
    </source>
</evidence>
<sequence>MRKGAWNEEDDTQMLAFVTKQPTSNWQIGAPRKQGIRRCSGKSCKLRKTNVTKNDHIRQESFTPQEEELIIKLHSAIGSRWPVIAQQLPGRTDNDVKNYWNTKLKKKLSAMGIDPVTHRPFSQMLADYGNISGLTRTQIRMGSLSRDNKNTFFTSNQEIIQQETLFPNFNNNVKMEPPEVIKTDSLDLLTQLQAITHCQDSSTNHEISFTQFHVSVASSSSSSSSTCSTLNEMTPQQTFNWRDFLIENSQDGNVNDDKLNFEAIGGIELVKGNTASTNGVKETTEEACDGSFVEAMLDGENDMLLDFPGLLGEPSYY</sequence>
<name>A0A699I5Y0_TANCI</name>
<protein>
    <submittedName>
        <fullName evidence="6">Transcription factor MYB35-like</fullName>
    </submittedName>
</protein>
<gene>
    <name evidence="6" type="ORF">Tci_469657</name>
</gene>
<dbReference type="CDD" id="cd00167">
    <property type="entry name" value="SANT"/>
    <property type="match status" value="1"/>
</dbReference>